<dbReference type="AlphaFoldDB" id="A0A1B6E430"/>
<feature type="region of interest" description="Disordered" evidence="2">
    <location>
        <begin position="523"/>
        <end position="558"/>
    </location>
</feature>
<reference evidence="5" key="1">
    <citation type="submission" date="2015-12" db="EMBL/GenBank/DDBJ databases">
        <title>De novo transcriptome assembly of four potential Pierce s Disease insect vectors from Arizona vineyards.</title>
        <authorList>
            <person name="Tassone E.E."/>
        </authorList>
    </citation>
    <scope>NUCLEOTIDE SEQUENCE</scope>
</reference>
<dbReference type="InterPro" id="IPR019384">
    <property type="entry name" value="FHIP"/>
</dbReference>
<name>A0A1B6E430_9HEMI</name>
<dbReference type="PANTHER" id="PTHR21705">
    <property type="entry name" value="RAI16 PROTEIN-RELATED"/>
    <property type="match status" value="1"/>
</dbReference>
<proteinExistence type="inferred from homology"/>
<dbReference type="Pfam" id="PF10257">
    <property type="entry name" value="RAI16-like"/>
    <property type="match status" value="1"/>
</dbReference>
<dbReference type="Pfam" id="PF19311">
    <property type="entry name" value="KELAA"/>
    <property type="match status" value="1"/>
</dbReference>
<dbReference type="EMBL" id="GEDC01004730">
    <property type="protein sequence ID" value="JAS32568.1"/>
    <property type="molecule type" value="Transcribed_RNA"/>
</dbReference>
<organism evidence="5">
    <name type="scientific">Clastoptera arizonana</name>
    <name type="common">Arizona spittle bug</name>
    <dbReference type="NCBI Taxonomy" id="38151"/>
    <lineage>
        <taxon>Eukaryota</taxon>
        <taxon>Metazoa</taxon>
        <taxon>Ecdysozoa</taxon>
        <taxon>Arthropoda</taxon>
        <taxon>Hexapoda</taxon>
        <taxon>Insecta</taxon>
        <taxon>Pterygota</taxon>
        <taxon>Neoptera</taxon>
        <taxon>Paraneoptera</taxon>
        <taxon>Hemiptera</taxon>
        <taxon>Auchenorrhyncha</taxon>
        <taxon>Cercopoidea</taxon>
        <taxon>Clastopteridae</taxon>
        <taxon>Clastoptera</taxon>
    </lineage>
</organism>
<gene>
    <name evidence="4" type="ORF">g.19502</name>
    <name evidence="5" type="ORF">g.19508</name>
</gene>
<evidence type="ECO:0000259" key="3">
    <source>
        <dbReference type="Pfam" id="PF19314"/>
    </source>
</evidence>
<evidence type="ECO:0000256" key="2">
    <source>
        <dbReference type="SAM" id="MobiDB-lite"/>
    </source>
</evidence>
<dbReference type="EMBL" id="GEDC01004649">
    <property type="protein sequence ID" value="JAS32649.1"/>
    <property type="molecule type" value="Transcribed_RNA"/>
</dbReference>
<evidence type="ECO:0000256" key="1">
    <source>
        <dbReference type="ARBA" id="ARBA00024336"/>
    </source>
</evidence>
<dbReference type="InterPro" id="IPR045668">
    <property type="entry name" value="FHIP_KELAA_motif"/>
</dbReference>
<feature type="domain" description="FHF complex subunit HOOK-interacting protein C-terminal" evidence="3">
    <location>
        <begin position="618"/>
        <end position="711"/>
    </location>
</feature>
<protein>
    <recommendedName>
        <fullName evidence="3">FHF complex subunit HOOK-interacting protein C-terminal domain-containing protein</fullName>
    </recommendedName>
</protein>
<dbReference type="InterPro" id="IPR045669">
    <property type="entry name" value="FHIP_C"/>
</dbReference>
<feature type="region of interest" description="Disordered" evidence="2">
    <location>
        <begin position="719"/>
        <end position="738"/>
    </location>
</feature>
<evidence type="ECO:0000313" key="4">
    <source>
        <dbReference type="EMBL" id="JAS32568.1"/>
    </source>
</evidence>
<evidence type="ECO:0000313" key="5">
    <source>
        <dbReference type="EMBL" id="JAS32649.1"/>
    </source>
</evidence>
<dbReference type="Pfam" id="PF19314">
    <property type="entry name" value="DUF5917"/>
    <property type="match status" value="1"/>
</dbReference>
<comment type="similarity">
    <text evidence="1">Belongs to the FHIP family.</text>
</comment>
<accession>A0A1B6E430</accession>
<sequence>MSWLKNSPLGKSFGKSKLTNNSPAKECDPSACYDSFCKHWQQTNEIIERTQNYNNLPKTDDVLGVVNHLDHMVTLLLMELRSSHNTRPCLEFLLSENLLDKLYKWSLYTGRYGNALRLEQLRLYEVLVSHSRTELLIHEPFHRPLQVLLESCLGECFSVDVEKRLVVLLNQLCVSLVQHNELLHLFFQEEDGNNPSKFVIFSLLMQFVHRDGDLGQQARDALLLCMVLSKNNQAIAKYIANQSVCPFLANGLSGLYSLLPRKLTIETEDWHRFTPDDVNEIPELVAFMNNLEFCNAVVQVAHPLIKNQLLEFLYAGFLPLVMGSALLQLKSLYKKLPWRVDQSTEAELTAATAYFELFIRSLTEPGLLHSFISFIICKSFDGQRIIDSFIQRIRSKSKLCLVTLALFETLIDLNFEDIMLELVLKHLVPCTHVMLSQKSRVRHIDPYCRSAEKFLSFAPNINRSSTMEGSLYGNYNAYLHDARTKIKSCAIATSCWTYPYDGENPPHTGFPAKTEQTIFTDTDADHSLPSADDGSSGYESFALKEGGRGSESGGECESPCGSGGADCDSASDLNRNYSPAKSTFPIRKSPSMYLNIFNTTPCIGPEQNESGDLKKYSTGPFLEVLFDKLEDMLNLDLYVNLRLTGLISRLAIYPQPLLHSFLLGNSLVFQPSIRSLFQVLGPLKNKIDTVLKNVRHLDILVSEAQTFLQEREERLVNTRKHAVESSSSLPPPTPIPTPNSFDPFERADSTRRSLSLVISSVFRRQSTQAPASLPVFRYLKTDGCDEIRRVVMCAVILDEWLKELAAITQEHAVLRSS</sequence>
<dbReference type="PANTHER" id="PTHR21705:SF11">
    <property type="entry name" value="FHIP FAMILY PROTEIN CG3558"/>
    <property type="match status" value="1"/>
</dbReference>